<gene>
    <name evidence="1" type="ORF">LCGC14_0597030</name>
</gene>
<reference evidence="1" key="1">
    <citation type="journal article" date="2015" name="Nature">
        <title>Complex archaea that bridge the gap between prokaryotes and eukaryotes.</title>
        <authorList>
            <person name="Spang A."/>
            <person name="Saw J.H."/>
            <person name="Jorgensen S.L."/>
            <person name="Zaremba-Niedzwiedzka K."/>
            <person name="Martijn J."/>
            <person name="Lind A.E."/>
            <person name="van Eijk R."/>
            <person name="Schleper C."/>
            <person name="Guy L."/>
            <person name="Ettema T.J."/>
        </authorList>
    </citation>
    <scope>NUCLEOTIDE SEQUENCE</scope>
</reference>
<sequence>MLNRKQINKISHRLMNSLKHGGYLKKLGPLEQETLEEDFYELIERWKKKINI</sequence>
<proteinExistence type="predicted"/>
<protein>
    <submittedName>
        <fullName evidence="1">Uncharacterized protein</fullName>
    </submittedName>
</protein>
<name>A0A0F9RBN9_9ZZZZ</name>
<dbReference type="AlphaFoldDB" id="A0A0F9RBN9"/>
<evidence type="ECO:0000313" key="1">
    <source>
        <dbReference type="EMBL" id="KKN53965.1"/>
    </source>
</evidence>
<comment type="caution">
    <text evidence="1">The sequence shown here is derived from an EMBL/GenBank/DDBJ whole genome shotgun (WGS) entry which is preliminary data.</text>
</comment>
<accession>A0A0F9RBN9</accession>
<organism evidence="1">
    <name type="scientific">marine sediment metagenome</name>
    <dbReference type="NCBI Taxonomy" id="412755"/>
    <lineage>
        <taxon>unclassified sequences</taxon>
        <taxon>metagenomes</taxon>
        <taxon>ecological metagenomes</taxon>
    </lineage>
</organism>
<dbReference type="EMBL" id="LAZR01000949">
    <property type="protein sequence ID" value="KKN53965.1"/>
    <property type="molecule type" value="Genomic_DNA"/>
</dbReference>